<proteinExistence type="predicted"/>
<dbReference type="AlphaFoldDB" id="A0A8J6HQ77"/>
<evidence type="ECO:0000259" key="2">
    <source>
        <dbReference type="Pfam" id="PF05699"/>
    </source>
</evidence>
<comment type="caution">
    <text evidence="3">The sequence shown here is derived from an EMBL/GenBank/DDBJ whole genome shotgun (WGS) entry which is preliminary data.</text>
</comment>
<accession>A0A8J6HQ77</accession>
<feature type="compositionally biased region" description="Basic and acidic residues" evidence="1">
    <location>
        <begin position="627"/>
        <end position="636"/>
    </location>
</feature>
<dbReference type="PANTHER" id="PTHR45913:SF19">
    <property type="entry name" value="LOW QUALITY PROTEIN: ZINC FINGER BED DOMAIN-CONTAINING PROTEIN 5-LIKE"/>
    <property type="match status" value="1"/>
</dbReference>
<reference evidence="3" key="2">
    <citation type="submission" date="2021-08" db="EMBL/GenBank/DDBJ databases">
        <authorList>
            <person name="Eriksson T."/>
        </authorList>
    </citation>
    <scope>NUCLEOTIDE SEQUENCE</scope>
    <source>
        <strain evidence="3">Stoneville</strain>
        <tissue evidence="3">Whole head</tissue>
    </source>
</reference>
<dbReference type="InterPro" id="IPR012337">
    <property type="entry name" value="RNaseH-like_sf"/>
</dbReference>
<evidence type="ECO:0000313" key="4">
    <source>
        <dbReference type="Proteomes" id="UP000719412"/>
    </source>
</evidence>
<evidence type="ECO:0000313" key="3">
    <source>
        <dbReference type="EMBL" id="KAH0818760.1"/>
    </source>
</evidence>
<dbReference type="Pfam" id="PF05699">
    <property type="entry name" value="Dimer_Tnp_hAT"/>
    <property type="match status" value="1"/>
</dbReference>
<reference evidence="3" key="1">
    <citation type="journal article" date="2020" name="J Insects Food Feed">
        <title>The yellow mealworm (Tenebrio molitor) genome: a resource for the emerging insects as food and feed industry.</title>
        <authorList>
            <person name="Eriksson T."/>
            <person name="Andere A."/>
            <person name="Kelstrup H."/>
            <person name="Emery V."/>
            <person name="Picard C."/>
        </authorList>
    </citation>
    <scope>NUCLEOTIDE SEQUENCE</scope>
    <source>
        <strain evidence="3">Stoneville</strain>
        <tissue evidence="3">Whole head</tissue>
    </source>
</reference>
<name>A0A8J6HQ77_TENMO</name>
<evidence type="ECO:0000256" key="1">
    <source>
        <dbReference type="SAM" id="MobiDB-lite"/>
    </source>
</evidence>
<dbReference type="PANTHER" id="PTHR45913">
    <property type="entry name" value="EPM2A-INTERACTING PROTEIN 1"/>
    <property type="match status" value="1"/>
</dbReference>
<dbReference type="SUPFAM" id="SSF53098">
    <property type="entry name" value="Ribonuclease H-like"/>
    <property type="match status" value="1"/>
</dbReference>
<dbReference type="Proteomes" id="UP000719412">
    <property type="component" value="Unassembled WGS sequence"/>
</dbReference>
<feature type="domain" description="HAT C-terminal dimerisation" evidence="2">
    <location>
        <begin position="517"/>
        <end position="575"/>
    </location>
</feature>
<keyword evidence="4" id="KW-1185">Reference proteome</keyword>
<feature type="region of interest" description="Disordered" evidence="1">
    <location>
        <begin position="610"/>
        <end position="659"/>
    </location>
</feature>
<sequence length="671" mass="76524">MPPKRKYDGEYIKLGFTSIEINGQTRPQCVICATVLANDALKPAKLERHLKTVHPNYCDRPREFFEGKLINLKKMKLGPSGTRYAVSEKTLAASFEISKLIAKSKKAHTIGESLIKPCMLKAAEELLGQEAQKKIREIPLSNDTVKTRIQKMANDIEEQIIDKIKCSPYFALQCDESTDVSQCCQLLVFIRFLNDNNTFKEELLFSQKLETTSQGTDVMDAISQYLEKHGLMWQKLAGFCTDGAPAMLGSRSGLAALIKKKNPSAITTHCVIHRQALAAKTLPECFAITMKTAIKVVNFIKRSALHTRLFKKLCSDMNSEHETLLFHTEVRWLSKGNMLSRLYQLREEVKLFLTNKENKELLDQFSQLKFQIHFAYLVDFFAQLNKLNLQLQGSGNMKLEGTSNIFAFEDKISAFIAKIDLWISKVETGNFSAFDTLNPIIDGQCAEIKGEIQNNITLHLQNLKNEFNRYFPDCEDKGIRKLIRNPFIVKISEVPDEIQEELIEMQHDSNCRDTFEAGIKLEDFWSQKAISFPKIREIALRYLTLFSTTYLCEQGFSALLIIKNKHRNRLDASADMRLALSSTEPRIQQLQQHKEKKTKTEFNSIVALQTPRNKHQVERTPIPPPPRRADGTRVENEGISLSDPEDSTGPTSLHPHPNFKPFLLLKVQSCY</sequence>
<dbReference type="GO" id="GO:0046983">
    <property type="term" value="F:protein dimerization activity"/>
    <property type="evidence" value="ECO:0007669"/>
    <property type="project" value="InterPro"/>
</dbReference>
<organism evidence="3 4">
    <name type="scientific">Tenebrio molitor</name>
    <name type="common">Yellow mealworm beetle</name>
    <dbReference type="NCBI Taxonomy" id="7067"/>
    <lineage>
        <taxon>Eukaryota</taxon>
        <taxon>Metazoa</taxon>
        <taxon>Ecdysozoa</taxon>
        <taxon>Arthropoda</taxon>
        <taxon>Hexapoda</taxon>
        <taxon>Insecta</taxon>
        <taxon>Pterygota</taxon>
        <taxon>Neoptera</taxon>
        <taxon>Endopterygota</taxon>
        <taxon>Coleoptera</taxon>
        <taxon>Polyphaga</taxon>
        <taxon>Cucujiformia</taxon>
        <taxon>Tenebrionidae</taxon>
        <taxon>Tenebrio</taxon>
    </lineage>
</organism>
<dbReference type="InterPro" id="IPR008906">
    <property type="entry name" value="HATC_C_dom"/>
</dbReference>
<dbReference type="EMBL" id="JABDTM020016725">
    <property type="protein sequence ID" value="KAH0818760.1"/>
    <property type="molecule type" value="Genomic_DNA"/>
</dbReference>
<protein>
    <recommendedName>
        <fullName evidence="2">HAT C-terminal dimerisation domain-containing protein</fullName>
    </recommendedName>
</protein>
<gene>
    <name evidence="3" type="ORF">GEV33_004031</name>
</gene>